<feature type="signal peptide" evidence="1">
    <location>
        <begin position="1"/>
        <end position="34"/>
    </location>
</feature>
<name>A0A0F4Z3K7_RASE3</name>
<dbReference type="GO" id="GO:0003824">
    <property type="term" value="F:catalytic activity"/>
    <property type="evidence" value="ECO:0007669"/>
    <property type="project" value="UniProtKB-ARBA"/>
</dbReference>
<dbReference type="AlphaFoldDB" id="A0A0F4Z3K7"/>
<evidence type="ECO:0000313" key="2">
    <source>
        <dbReference type="EMBL" id="KKA24646.1"/>
    </source>
</evidence>
<keyword evidence="1" id="KW-0732">Signal</keyword>
<dbReference type="Proteomes" id="UP000053958">
    <property type="component" value="Unassembled WGS sequence"/>
</dbReference>
<dbReference type="InterPro" id="IPR012341">
    <property type="entry name" value="6hp_glycosidase-like_sf"/>
</dbReference>
<dbReference type="GO" id="GO:0005975">
    <property type="term" value="P:carbohydrate metabolic process"/>
    <property type="evidence" value="ECO:0007669"/>
    <property type="project" value="InterPro"/>
</dbReference>
<gene>
    <name evidence="2" type="ORF">T310_1311</name>
</gene>
<sequence length="754" mass="82382">MDVFLAAQLGWALQFLLFLHVLLICTSTATATAAAKINRKDVVSRFNPTRHASSNITPMQVGNGNFAFGADITGLQTFLPFATLSSWGWHNDSLPTTPGQTSPADFTGLDWWTHGRLVNYDQPNPAEADISQWLIANPHRINLGRIGLHFGGQNNVTESDLTDKSQTLDLYSGTITSRFRINGTAVTVWTWVDPLSDTVAVKIASELLSRGQLGVFFDYPYATGQNKFEAPFVGDWNNVSRHETQLSALPKGGAQIKHVLDNTTYYTAIHWSGEASITPVNGTHRYILQPGSSPPSQQTFELTATFSPSSNPPSPSGVDSVAQNCVHWWQDYWETGAFVDLTATGNATAIEIQRRTILSQYLLAVNEAGHDPPQESGLVNNGWYGKFHMEMYLWHSAHWIPWGKLPLLERSIGVYNRFLPSSIQRAQDQGYAGARWGKMSDPTGRSAPGEINSLLIWQQPHVFYFAETEYAAAANSGGQQQQKTILQKWDPILTPSADFMASFAFWNQSTGVYDLGPPMYPASENTPPNSTTNPTFELAYWRFGLDIAMAWKERLGQPVPQSWKQVAEHLAPLPTVAVTDTNTNTTSTTYTLYEGIPNMWLDPETVTSHPALSAIYGLLPPTAMVNETIVAATAAEIARAWNFSQCWGWDFPMLAMNAVRLGEIDRAVGYLVDENFAFDDVGMPVGSADTAPTPYFPGAGALLLAVAMMAGGWNGSSSNSSGGDSSVGLGAGAGTAPGFPRNWDVRAEGFMVML</sequence>
<reference evidence="2 3" key="1">
    <citation type="submission" date="2015-04" db="EMBL/GenBank/DDBJ databases">
        <authorList>
            <person name="Heijne W.H."/>
            <person name="Fedorova N.D."/>
            <person name="Nierman W.C."/>
            <person name="Vollebregt A.W."/>
            <person name="Zhao Z."/>
            <person name="Wu L."/>
            <person name="Kumar M."/>
            <person name="Stam H."/>
            <person name="van den Berg M.A."/>
            <person name="Pel H.J."/>
        </authorList>
    </citation>
    <scope>NUCLEOTIDE SEQUENCE [LARGE SCALE GENOMIC DNA]</scope>
    <source>
        <strain evidence="2 3">CBS 393.64</strain>
    </source>
</reference>
<dbReference type="EMBL" id="LASV01000054">
    <property type="protein sequence ID" value="KKA24646.1"/>
    <property type="molecule type" value="Genomic_DNA"/>
</dbReference>
<dbReference type="STRING" id="1408163.A0A0F4Z3K7"/>
<organism evidence="2 3">
    <name type="scientific">Rasamsonia emersonii (strain ATCC 16479 / CBS 393.64 / IMI 116815)</name>
    <dbReference type="NCBI Taxonomy" id="1408163"/>
    <lineage>
        <taxon>Eukaryota</taxon>
        <taxon>Fungi</taxon>
        <taxon>Dikarya</taxon>
        <taxon>Ascomycota</taxon>
        <taxon>Pezizomycotina</taxon>
        <taxon>Eurotiomycetes</taxon>
        <taxon>Eurotiomycetidae</taxon>
        <taxon>Eurotiales</taxon>
        <taxon>Trichocomaceae</taxon>
        <taxon>Rasamsonia</taxon>
    </lineage>
</organism>
<protein>
    <submittedName>
        <fullName evidence="2">Uncharacterized protein</fullName>
    </submittedName>
</protein>
<dbReference type="SUPFAM" id="SSF48208">
    <property type="entry name" value="Six-hairpin glycosidases"/>
    <property type="match status" value="1"/>
</dbReference>
<feature type="chain" id="PRO_5002482433" evidence="1">
    <location>
        <begin position="35"/>
        <end position="754"/>
    </location>
</feature>
<evidence type="ECO:0000313" key="3">
    <source>
        <dbReference type="Proteomes" id="UP000053958"/>
    </source>
</evidence>
<dbReference type="InterPro" id="IPR008928">
    <property type="entry name" value="6-hairpin_glycosidase_sf"/>
</dbReference>
<evidence type="ECO:0000256" key="1">
    <source>
        <dbReference type="SAM" id="SignalP"/>
    </source>
</evidence>
<dbReference type="OrthoDB" id="3534988at2759"/>
<accession>A0A0F4Z3K7</accession>
<dbReference type="Gene3D" id="1.50.10.10">
    <property type="match status" value="1"/>
</dbReference>
<dbReference type="RefSeq" id="XP_013331258.1">
    <property type="nucleotide sequence ID" value="XM_013475804.1"/>
</dbReference>
<keyword evidence="3" id="KW-1185">Reference proteome</keyword>
<proteinExistence type="predicted"/>
<comment type="caution">
    <text evidence="2">The sequence shown here is derived from an EMBL/GenBank/DDBJ whole genome shotgun (WGS) entry which is preliminary data.</text>
</comment>
<dbReference type="GeneID" id="25313662"/>